<sequence length="65" mass="7306">MSKTKEIHVGFTFTKNLGNYENLKVDAAVTMSVDPEDDVEEVYTRAWANVKNQIRKGLDKAKGGF</sequence>
<dbReference type="GeneID" id="26622512"/>
<reference evidence="1 2" key="2">
    <citation type="journal article" date="2015" name="Appl. Environ. Microbiol.">
        <title>Paenibacillus larvae-Directed Bacteriophage HB10c2 and Its Application in American Foulbrood-Affected Honey Bee Larvae.</title>
        <authorList>
            <person name="Beims H."/>
            <person name="Wittmann J."/>
            <person name="Bunk B."/>
            <person name="Sproer C."/>
            <person name="Rohde C."/>
            <person name="Gunther G."/>
            <person name="Rohde M."/>
            <person name="von der Ohe W."/>
            <person name="Steinert M."/>
        </authorList>
    </citation>
    <scope>NUCLEOTIDE SEQUENCE [LARGE SCALE GENOMIC DNA]</scope>
</reference>
<dbReference type="RefSeq" id="YP_009195229.1">
    <property type="nucleotide sequence ID" value="NC_028758.1"/>
</dbReference>
<organism evidence="1 2">
    <name type="scientific">Paenibacillus phage HB10c2</name>
    <dbReference type="NCBI Taxonomy" id="1589749"/>
    <lineage>
        <taxon>Viruses</taxon>
        <taxon>Duplodnaviria</taxon>
        <taxon>Heunggongvirae</taxon>
        <taxon>Uroviricota</taxon>
        <taxon>Caudoviricetes</taxon>
        <taxon>Fernvirus</taxon>
        <taxon>Fernvirus Hb10c2</taxon>
    </lineage>
</organism>
<dbReference type="EMBL" id="KP202972">
    <property type="protein sequence ID" value="AJD83051.1"/>
    <property type="molecule type" value="Genomic_DNA"/>
</dbReference>
<protein>
    <submittedName>
        <fullName evidence="1">Uncharacterized protein</fullName>
    </submittedName>
</protein>
<gene>
    <name evidence="1" type="ORF">HB_00039</name>
</gene>
<keyword evidence="2" id="KW-1185">Reference proteome</keyword>
<reference evidence="2" key="1">
    <citation type="submission" date="2014-11" db="EMBL/GenBank/DDBJ databases">
        <authorList>
            <person name="Beims H."/>
            <person name="Wittmann J."/>
            <person name="Bunk B."/>
            <person name="Sproer C."/>
            <person name="Rohde C."/>
            <person name="Rohde M."/>
            <person name="von der Ohe W."/>
            <person name="Steinert M."/>
        </authorList>
    </citation>
    <scope>NUCLEOTIDE SEQUENCE [LARGE SCALE GENOMIC DNA]</scope>
</reference>
<evidence type="ECO:0000313" key="2">
    <source>
        <dbReference type="Proteomes" id="UP000031725"/>
    </source>
</evidence>
<proteinExistence type="predicted"/>
<dbReference type="Proteomes" id="UP000031725">
    <property type="component" value="Segment"/>
</dbReference>
<evidence type="ECO:0000313" key="1">
    <source>
        <dbReference type="EMBL" id="AJD83051.1"/>
    </source>
</evidence>
<dbReference type="KEGG" id="vg:26622512"/>
<name>A0A0B5A7C5_9CAUD</name>
<accession>A0A0B5A7C5</accession>
<dbReference type="OrthoDB" id="22968at10239"/>